<organism evidence="2 4">
    <name type="scientific">Adineta steineri</name>
    <dbReference type="NCBI Taxonomy" id="433720"/>
    <lineage>
        <taxon>Eukaryota</taxon>
        <taxon>Metazoa</taxon>
        <taxon>Spiralia</taxon>
        <taxon>Gnathifera</taxon>
        <taxon>Rotifera</taxon>
        <taxon>Eurotatoria</taxon>
        <taxon>Bdelloidea</taxon>
        <taxon>Adinetida</taxon>
        <taxon>Adinetidae</taxon>
        <taxon>Adineta</taxon>
    </lineage>
</organism>
<sequence length="159" mass="17936">MHAVIGTIAWMLIFICVSTSPIAEQQGPQDILQAEEKFVSSLVPEQQTRWIENRQRLFDSVVSPTTDVSDERDQNDEADEEAEDFIKSLSPIQRRYWFKLRNKAARIVAKFEASRGLYPAIKHSGRAACGAGCISSTQCSNYDNGNRNCRCSWFLCGLV</sequence>
<dbReference type="Proteomes" id="UP000663868">
    <property type="component" value="Unassembled WGS sequence"/>
</dbReference>
<proteinExistence type="predicted"/>
<comment type="caution">
    <text evidence="2">The sequence shown here is derived from an EMBL/GenBank/DDBJ whole genome shotgun (WGS) entry which is preliminary data.</text>
</comment>
<gene>
    <name evidence="2" type="ORF">IZO911_LOCUS40365</name>
    <name evidence="3" type="ORF">KXQ929_LOCUS37193</name>
</gene>
<dbReference type="EMBL" id="CAJNOE010001358">
    <property type="protein sequence ID" value="CAF1415868.1"/>
    <property type="molecule type" value="Genomic_DNA"/>
</dbReference>
<protein>
    <submittedName>
        <fullName evidence="2">Uncharacterized protein</fullName>
    </submittedName>
</protein>
<keyword evidence="1" id="KW-0732">Signal</keyword>
<dbReference type="EMBL" id="CAJOBB010006069">
    <property type="protein sequence ID" value="CAF4149853.1"/>
    <property type="molecule type" value="Genomic_DNA"/>
</dbReference>
<feature type="signal peptide" evidence="1">
    <location>
        <begin position="1"/>
        <end position="25"/>
    </location>
</feature>
<evidence type="ECO:0000256" key="1">
    <source>
        <dbReference type="SAM" id="SignalP"/>
    </source>
</evidence>
<feature type="chain" id="PRO_5036228241" evidence="1">
    <location>
        <begin position="26"/>
        <end position="159"/>
    </location>
</feature>
<reference evidence="2" key="1">
    <citation type="submission" date="2021-02" db="EMBL/GenBank/DDBJ databases">
        <authorList>
            <person name="Nowell W R."/>
        </authorList>
    </citation>
    <scope>NUCLEOTIDE SEQUENCE</scope>
</reference>
<evidence type="ECO:0000313" key="3">
    <source>
        <dbReference type="EMBL" id="CAF4149853.1"/>
    </source>
</evidence>
<dbReference type="Proteomes" id="UP000663860">
    <property type="component" value="Unassembled WGS sequence"/>
</dbReference>
<accession>A0A815MFU0</accession>
<evidence type="ECO:0000313" key="4">
    <source>
        <dbReference type="Proteomes" id="UP000663860"/>
    </source>
</evidence>
<evidence type="ECO:0000313" key="2">
    <source>
        <dbReference type="EMBL" id="CAF1415868.1"/>
    </source>
</evidence>
<name>A0A815MFU0_9BILA</name>
<dbReference type="AlphaFoldDB" id="A0A815MFU0"/>